<feature type="domain" description="Glycine cleavage system P-protein N-terminal" evidence="5">
    <location>
        <begin position="3"/>
        <end position="395"/>
    </location>
</feature>
<dbReference type="Pfam" id="PF02347">
    <property type="entry name" value="GDC-P"/>
    <property type="match status" value="1"/>
</dbReference>
<reference evidence="6 7" key="1">
    <citation type="submission" date="2015-07" db="EMBL/GenBank/DDBJ databases">
        <authorList>
            <person name="Noorani M."/>
        </authorList>
    </citation>
    <scope>NUCLEOTIDE SEQUENCE [LARGE SCALE GENOMIC DNA]</scope>
    <source>
        <strain evidence="7">ATCC 25104 / DSM 625 / JCM 10724 / NBRC 103206 / NCIMB 11243 / YT-1</strain>
    </source>
</reference>
<dbReference type="NCBIfam" id="NF001696">
    <property type="entry name" value="PRK00451.1"/>
    <property type="match status" value="1"/>
</dbReference>
<dbReference type="InterPro" id="IPR015424">
    <property type="entry name" value="PyrdxlP-dep_Trfase"/>
</dbReference>
<dbReference type="Proteomes" id="UP000037685">
    <property type="component" value="Unassembled WGS sequence"/>
</dbReference>
<dbReference type="SUPFAM" id="SSF53383">
    <property type="entry name" value="PLP-dependent transferases"/>
    <property type="match status" value="1"/>
</dbReference>
<dbReference type="GO" id="GO:0004375">
    <property type="term" value="F:glycine dehydrogenase (decarboxylating) activity"/>
    <property type="evidence" value="ECO:0007669"/>
    <property type="project" value="UniProtKB-EC"/>
</dbReference>
<keyword evidence="2 4" id="KW-0560">Oxidoreductase</keyword>
<dbReference type="PANTHER" id="PTHR42806">
    <property type="entry name" value="GLYCINE CLEAVAGE SYSTEM P-PROTEIN"/>
    <property type="match status" value="1"/>
</dbReference>
<accession>A0A0M9AFR4</accession>
<protein>
    <recommendedName>
        <fullName evidence="4">Probable glycine dehydrogenase (decarboxylating) subunit 1</fullName>
        <ecNumber evidence="4">1.4.4.2</ecNumber>
    </recommendedName>
    <alternativeName>
        <fullName evidence="4">Glycine cleavage system P-protein subunit 1</fullName>
    </alternativeName>
    <alternativeName>
        <fullName evidence="4">Glycine decarboxylase subunit 1</fullName>
    </alternativeName>
    <alternativeName>
        <fullName evidence="4">Glycine dehydrogenase (aminomethyl-transferring) subunit 1</fullName>
    </alternativeName>
</protein>
<dbReference type="Gene3D" id="3.90.1150.10">
    <property type="entry name" value="Aspartate Aminotransferase, domain 1"/>
    <property type="match status" value="1"/>
</dbReference>
<dbReference type="GO" id="GO:0009116">
    <property type="term" value="P:nucleoside metabolic process"/>
    <property type="evidence" value="ECO:0007669"/>
    <property type="project" value="InterPro"/>
</dbReference>
<dbReference type="PIRSF" id="PIRSF006815">
    <property type="entry name" value="GcvPA"/>
    <property type="match status" value="1"/>
</dbReference>
<comment type="function">
    <text evidence="1 4">The glycine cleavage system catalyzes the degradation of glycine. The P protein binds the alpha-amino group of glycine through its pyridoxal phosphate cofactor; CO(2) is released and the remaining methylamine moiety is then transferred to the lipoamide cofactor of the H protein.</text>
</comment>
<organism evidence="6 7">
    <name type="scientific">Thermus aquaticus</name>
    <dbReference type="NCBI Taxonomy" id="271"/>
    <lineage>
        <taxon>Bacteria</taxon>
        <taxon>Thermotogati</taxon>
        <taxon>Deinococcota</taxon>
        <taxon>Deinococci</taxon>
        <taxon>Thermales</taxon>
        <taxon>Thermaceae</taxon>
        <taxon>Thermus</taxon>
    </lineage>
</organism>
<dbReference type="EC" id="1.4.4.2" evidence="4"/>
<evidence type="ECO:0000259" key="5">
    <source>
        <dbReference type="Pfam" id="PF02347"/>
    </source>
</evidence>
<evidence type="ECO:0000313" key="6">
    <source>
        <dbReference type="EMBL" id="KOX91137.1"/>
    </source>
</evidence>
<dbReference type="PATRIC" id="fig|271.14.peg.2418"/>
<dbReference type="Gene3D" id="3.40.640.10">
    <property type="entry name" value="Type I PLP-dependent aspartate aminotransferase-like (Major domain)"/>
    <property type="match status" value="1"/>
</dbReference>
<dbReference type="InterPro" id="IPR023010">
    <property type="entry name" value="GcvPA"/>
</dbReference>
<sequence>MDYTPHTEEEIQAMLEKVGVETLEDLYAHLPEEILNPPIHLPDPMPEWAVLEELSRLAGENLPARKAFLGGGARFHHVPPVVQALGSRGEFLTAYTPYQPEVSQGVLQATFEYQTMMAELTGLEVSNASMYDGSTALAEGVLLALRETGRMGVLVSQGVHPEYREVLKTYLEAVGASLGTIPLEGGRTPLVEVPEEVGAVVAQNPNFLGALEDLAPLAEAAHRAGALFVAVVDPLSLALLKPPGAYGADIAVGDGQVLGLPLGFGGPHFGFLVTKKAFVRQLPGRLVSETVDVEGKRGFILTLQAREQYIRRAKAKSNITTNAQLTALMGAMYLAALGPEGLKEVALKGVYMAHRLQELLLTLPGVEAFTPKPFFQEFALRLPKDPLEVRRALAKRGFHGATPVPREYGENLALFAATELHEEEDLLAFREALKEALWTTR</sequence>
<dbReference type="GO" id="GO:0019464">
    <property type="term" value="P:glycine decarboxylation via glycine cleavage system"/>
    <property type="evidence" value="ECO:0007669"/>
    <property type="project" value="UniProtKB-UniRule"/>
</dbReference>
<dbReference type="PANTHER" id="PTHR42806:SF1">
    <property type="entry name" value="GLYCINE DEHYDROGENASE (DECARBOXYLATING)"/>
    <property type="match status" value="1"/>
</dbReference>
<dbReference type="EMBL" id="LHCI01000106">
    <property type="protein sequence ID" value="KOX91137.1"/>
    <property type="molecule type" value="Genomic_DNA"/>
</dbReference>
<dbReference type="RefSeq" id="WP_053768528.1">
    <property type="nucleotide sequence ID" value="NZ_LHCI01000106.1"/>
</dbReference>
<dbReference type="HAMAP" id="MF_00712">
    <property type="entry name" value="GcvPA"/>
    <property type="match status" value="1"/>
</dbReference>
<evidence type="ECO:0000256" key="1">
    <source>
        <dbReference type="ARBA" id="ARBA00003788"/>
    </source>
</evidence>
<dbReference type="InterPro" id="IPR049315">
    <property type="entry name" value="GDC-P_N"/>
</dbReference>
<dbReference type="InterPro" id="IPR015422">
    <property type="entry name" value="PyrdxlP-dep_Trfase_small"/>
</dbReference>
<gene>
    <name evidence="4 6" type="primary">gcvPA</name>
    <name evidence="6" type="ORF">BVI061214_02341</name>
</gene>
<evidence type="ECO:0000256" key="4">
    <source>
        <dbReference type="HAMAP-Rule" id="MF_00712"/>
    </source>
</evidence>
<dbReference type="InterPro" id="IPR015421">
    <property type="entry name" value="PyrdxlP-dep_Trfase_major"/>
</dbReference>
<comment type="caution">
    <text evidence="6">The sequence shown here is derived from an EMBL/GenBank/DDBJ whole genome shotgun (WGS) entry which is preliminary data.</text>
</comment>
<dbReference type="AlphaFoldDB" id="A0A0M9AFR4"/>
<comment type="catalytic activity">
    <reaction evidence="3 4">
        <text>N(6)-[(R)-lipoyl]-L-lysyl-[glycine-cleavage complex H protein] + glycine + H(+) = N(6)-[(R)-S(8)-aminomethyldihydrolipoyl]-L-lysyl-[glycine-cleavage complex H protein] + CO2</text>
        <dbReference type="Rhea" id="RHEA:24304"/>
        <dbReference type="Rhea" id="RHEA-COMP:10494"/>
        <dbReference type="Rhea" id="RHEA-COMP:10495"/>
        <dbReference type="ChEBI" id="CHEBI:15378"/>
        <dbReference type="ChEBI" id="CHEBI:16526"/>
        <dbReference type="ChEBI" id="CHEBI:57305"/>
        <dbReference type="ChEBI" id="CHEBI:83099"/>
        <dbReference type="ChEBI" id="CHEBI:83143"/>
        <dbReference type="EC" id="1.4.4.2"/>
    </reaction>
</comment>
<dbReference type="CDD" id="cd00613">
    <property type="entry name" value="GDC-P"/>
    <property type="match status" value="1"/>
</dbReference>
<proteinExistence type="inferred from homology"/>
<comment type="subunit">
    <text evidence="4">The glycine cleavage system is composed of four proteins: P, T, L and H. In this organism, the P 'protein' is a heterodimer of two subunits.</text>
</comment>
<name>A0A0M9AFR4_THEAQ</name>
<evidence type="ECO:0000256" key="3">
    <source>
        <dbReference type="ARBA" id="ARBA00049026"/>
    </source>
</evidence>
<evidence type="ECO:0000313" key="7">
    <source>
        <dbReference type="Proteomes" id="UP000037685"/>
    </source>
</evidence>
<comment type="similarity">
    <text evidence="4">Belongs to the GcvP family. N-terminal subunit subfamily.</text>
</comment>
<evidence type="ECO:0000256" key="2">
    <source>
        <dbReference type="ARBA" id="ARBA00023002"/>
    </source>
</evidence>
<dbReference type="InterPro" id="IPR020581">
    <property type="entry name" value="GDC_P"/>
</dbReference>